<dbReference type="SUPFAM" id="SSF52047">
    <property type="entry name" value="RNI-like"/>
    <property type="match status" value="1"/>
</dbReference>
<protein>
    <recommendedName>
        <fullName evidence="3">F-box domain-containing protein</fullName>
    </recommendedName>
</protein>
<dbReference type="InterPro" id="IPR032675">
    <property type="entry name" value="LRR_dom_sf"/>
</dbReference>
<proteinExistence type="predicted"/>
<dbReference type="OrthoDB" id="2389045at2759"/>
<keyword evidence="2" id="KW-1185">Reference proteome</keyword>
<accession>A0A9P5S5K0</accession>
<reference evidence="1" key="1">
    <citation type="journal article" date="2020" name="Fungal Divers.">
        <title>Resolving the Mortierellaceae phylogeny through synthesis of multi-gene phylogenetics and phylogenomics.</title>
        <authorList>
            <person name="Vandepol N."/>
            <person name="Liber J."/>
            <person name="Desiro A."/>
            <person name="Na H."/>
            <person name="Kennedy M."/>
            <person name="Barry K."/>
            <person name="Grigoriev I.V."/>
            <person name="Miller A.N."/>
            <person name="O'Donnell K."/>
            <person name="Stajich J.E."/>
            <person name="Bonito G."/>
        </authorList>
    </citation>
    <scope>NUCLEOTIDE SEQUENCE</scope>
    <source>
        <strain evidence="1">NRRL 6426</strain>
    </source>
</reference>
<comment type="caution">
    <text evidence="1">The sequence shown here is derived from an EMBL/GenBank/DDBJ whole genome shotgun (WGS) entry which is preliminary data.</text>
</comment>
<organism evidence="1 2">
    <name type="scientific">Linnemannia schmuckeri</name>
    <dbReference type="NCBI Taxonomy" id="64567"/>
    <lineage>
        <taxon>Eukaryota</taxon>
        <taxon>Fungi</taxon>
        <taxon>Fungi incertae sedis</taxon>
        <taxon>Mucoromycota</taxon>
        <taxon>Mortierellomycotina</taxon>
        <taxon>Mortierellomycetes</taxon>
        <taxon>Mortierellales</taxon>
        <taxon>Mortierellaceae</taxon>
        <taxon>Linnemannia</taxon>
    </lineage>
</organism>
<evidence type="ECO:0000313" key="1">
    <source>
        <dbReference type="EMBL" id="KAF9153999.1"/>
    </source>
</evidence>
<dbReference type="Gene3D" id="3.80.10.10">
    <property type="entry name" value="Ribonuclease Inhibitor"/>
    <property type="match status" value="1"/>
</dbReference>
<evidence type="ECO:0000313" key="2">
    <source>
        <dbReference type="Proteomes" id="UP000748756"/>
    </source>
</evidence>
<sequence>MDLAARPLRELTLQGYVEIGMGVPGFLPYMTSLTRLTINQVCDRNFCMSQLLETCTKLEHLYIESLWTISLFGPWLAHRTSAIGNVSPPPPFPLKSLKLIHVQLPQPYLEMFLASTPYLQELKIVLREHIVADDNDLTRLCQHLQVLRGLKLRSFHFSIEAGSSLAYDDYARMMAVCPQSIDWVVQGLDLSFDTSRLLLDNSFNNNTRRITTLEVLGYTKFLHDLLCQLPHLLSIKATSSSILYEVLDVYASFRREVPKLQPYGAPSLPSIYDPVRGDSIRVWACQGLQTCHLSFSEPRQDQRASRIVYGYISRVCPRLRDLKICFPSVFLENGSASDSNAAATLLLNLESGFCLLTRLKDLERLWIGEVDLDGLLLESCDIDWMAYSSSWPSTTSPGMGPEEIRQKHDADLEVMLQLSSCGTLSDVKSAIDGIIDYDSPRQWQQQLQQQKPSFRTRLDRVAVYRTCGFGASPEVEVARLMAEGVQTKKKKAEGLVPKKDGLWSWRELIGYQHLLVNLERCVWR</sequence>
<name>A0A9P5S5K0_9FUNG</name>
<evidence type="ECO:0008006" key="3">
    <source>
        <dbReference type="Google" id="ProtNLM"/>
    </source>
</evidence>
<dbReference type="Proteomes" id="UP000748756">
    <property type="component" value="Unassembled WGS sequence"/>
</dbReference>
<dbReference type="AlphaFoldDB" id="A0A9P5S5K0"/>
<gene>
    <name evidence="1" type="ORF">BG015_002142</name>
</gene>
<dbReference type="EMBL" id="JAAAUQ010000141">
    <property type="protein sequence ID" value="KAF9153999.1"/>
    <property type="molecule type" value="Genomic_DNA"/>
</dbReference>